<proteinExistence type="predicted"/>
<keyword evidence="3" id="KW-1185">Reference proteome</keyword>
<sequence length="478" mass="54908">MKTKGLIGVLVIYWIMRLSLLSPLPATWDEVDFVLGVVEYDLLKMQPHFPGYPFFILGGMVMSYIIESPEWALLLFIQILCISTIVPQYKMASLFLSKEKSWLLTVAVQTLAYPTLMMSLPMSEGAAISILWWYIWFLFKALEENNRQAVVWSIVLYSILLGTRLSYIPFGIGLIYLFYRRYIENKSISELAFYGLIACISQLVWVTALIANVGSIKSFLDVATGFTSGHFQDWGGAVSADTNIVIRFLWYVFHNIIWNGLFSTSLILAGVSLVAFIFVRKRKPFLIGPAVLLFVALYSCYFLWGFFAQNIDKPRHILPLIVLGVFGLHVLLLKFGTKRMTTILVFQLVLQGIIGIGQLVENKNSKPAVYQVANTLEKKDVPTLLYTWEETRVFEYIDVTFEHKRVFTYSQFLQDSKRYPNHDIYVTNAVINGFEQQGVTQLDLQFERIEHFSSFSLRDPIYSEITLYQLKEKRGDDS</sequence>
<feature type="transmembrane region" description="Helical" evidence="1">
    <location>
        <begin position="154"/>
        <end position="179"/>
    </location>
</feature>
<feature type="transmembrane region" description="Helical" evidence="1">
    <location>
        <begin position="316"/>
        <end position="333"/>
    </location>
</feature>
<protein>
    <submittedName>
        <fullName evidence="2">Nucleoporin-interacting protein</fullName>
    </submittedName>
</protein>
<gene>
    <name evidence="2" type="ORF">WAK64_00760</name>
</gene>
<organism evidence="2 3">
    <name type="scientific">Bacillus spongiae</name>
    <dbReference type="NCBI Taxonomy" id="2683610"/>
    <lineage>
        <taxon>Bacteria</taxon>
        <taxon>Bacillati</taxon>
        <taxon>Bacillota</taxon>
        <taxon>Bacilli</taxon>
        <taxon>Bacillales</taxon>
        <taxon>Bacillaceae</taxon>
        <taxon>Bacillus</taxon>
    </lineage>
</organism>
<dbReference type="Proteomes" id="UP001312865">
    <property type="component" value="Unassembled WGS sequence"/>
</dbReference>
<comment type="caution">
    <text evidence="2">The sequence shown here is derived from an EMBL/GenBank/DDBJ whole genome shotgun (WGS) entry which is preliminary data.</text>
</comment>
<name>A0ABU8H8K0_9BACI</name>
<accession>A0ABU8H8K0</accession>
<dbReference type="EMBL" id="JBBAXC010000001">
    <property type="protein sequence ID" value="MEI5905595.1"/>
    <property type="molecule type" value="Genomic_DNA"/>
</dbReference>
<evidence type="ECO:0000313" key="2">
    <source>
        <dbReference type="EMBL" id="MEI5905595.1"/>
    </source>
</evidence>
<keyword evidence="1" id="KW-0812">Transmembrane</keyword>
<evidence type="ECO:0000313" key="3">
    <source>
        <dbReference type="Proteomes" id="UP001312865"/>
    </source>
</evidence>
<feature type="transmembrane region" description="Helical" evidence="1">
    <location>
        <begin position="48"/>
        <end position="66"/>
    </location>
</feature>
<feature type="transmembrane region" description="Helical" evidence="1">
    <location>
        <begin position="125"/>
        <end position="142"/>
    </location>
</feature>
<feature type="transmembrane region" description="Helical" evidence="1">
    <location>
        <begin position="7"/>
        <end position="28"/>
    </location>
</feature>
<reference evidence="2 3" key="1">
    <citation type="journal article" date="2018" name="J. Microbiol.">
        <title>Bacillus spongiae sp. nov., isolated from sponge of Jeju Island.</title>
        <authorList>
            <person name="Lee G.E."/>
            <person name="Im W.T."/>
            <person name="Park J.S."/>
        </authorList>
    </citation>
    <scope>NUCLEOTIDE SEQUENCE [LARGE SCALE GENOMIC DNA]</scope>
    <source>
        <strain evidence="2 3">135PIL107-10</strain>
    </source>
</reference>
<feature type="transmembrane region" description="Helical" evidence="1">
    <location>
        <begin position="191"/>
        <end position="211"/>
    </location>
</feature>
<dbReference type="RefSeq" id="WP_336585011.1">
    <property type="nucleotide sequence ID" value="NZ_JBBAXC010000001.1"/>
</dbReference>
<evidence type="ECO:0000256" key="1">
    <source>
        <dbReference type="SAM" id="Phobius"/>
    </source>
</evidence>
<feature type="transmembrane region" description="Helical" evidence="1">
    <location>
        <begin position="256"/>
        <end position="278"/>
    </location>
</feature>
<feature type="transmembrane region" description="Helical" evidence="1">
    <location>
        <begin position="340"/>
        <end position="360"/>
    </location>
</feature>
<feature type="transmembrane region" description="Helical" evidence="1">
    <location>
        <begin position="71"/>
        <end position="89"/>
    </location>
</feature>
<keyword evidence="1" id="KW-0472">Membrane</keyword>
<keyword evidence="1" id="KW-1133">Transmembrane helix</keyword>
<feature type="transmembrane region" description="Helical" evidence="1">
    <location>
        <begin position="285"/>
        <end position="304"/>
    </location>
</feature>